<dbReference type="EMBL" id="ML987210">
    <property type="protein sequence ID" value="KAF2241750.1"/>
    <property type="molecule type" value="Genomic_DNA"/>
</dbReference>
<feature type="chain" id="PRO_5025511422" description="Ig-like domain-containing protein" evidence="2">
    <location>
        <begin position="21"/>
        <end position="325"/>
    </location>
</feature>
<gene>
    <name evidence="3" type="ORF">BU26DRAFT_571501</name>
</gene>
<proteinExistence type="predicted"/>
<evidence type="ECO:0000256" key="2">
    <source>
        <dbReference type="SAM" id="SignalP"/>
    </source>
</evidence>
<keyword evidence="4" id="KW-1185">Reference proteome</keyword>
<reference evidence="3" key="1">
    <citation type="journal article" date="2020" name="Stud. Mycol.">
        <title>101 Dothideomycetes genomes: a test case for predicting lifestyles and emergence of pathogens.</title>
        <authorList>
            <person name="Haridas S."/>
            <person name="Albert R."/>
            <person name="Binder M."/>
            <person name="Bloem J."/>
            <person name="Labutti K."/>
            <person name="Salamov A."/>
            <person name="Andreopoulos B."/>
            <person name="Baker S."/>
            <person name="Barry K."/>
            <person name="Bills G."/>
            <person name="Bluhm B."/>
            <person name="Cannon C."/>
            <person name="Castanera R."/>
            <person name="Culley D."/>
            <person name="Daum C."/>
            <person name="Ezra D."/>
            <person name="Gonzalez J."/>
            <person name="Henrissat B."/>
            <person name="Kuo A."/>
            <person name="Liang C."/>
            <person name="Lipzen A."/>
            <person name="Lutzoni F."/>
            <person name="Magnuson J."/>
            <person name="Mondo S."/>
            <person name="Nolan M."/>
            <person name="Ohm R."/>
            <person name="Pangilinan J."/>
            <person name="Park H.-J."/>
            <person name="Ramirez L."/>
            <person name="Alfaro M."/>
            <person name="Sun H."/>
            <person name="Tritt A."/>
            <person name="Yoshinaga Y."/>
            <person name="Zwiers L.-H."/>
            <person name="Turgeon B."/>
            <person name="Goodwin S."/>
            <person name="Spatafora J."/>
            <person name="Crous P."/>
            <person name="Grigoriev I."/>
        </authorList>
    </citation>
    <scope>NUCLEOTIDE SEQUENCE</scope>
    <source>
        <strain evidence="3">CBS 122368</strain>
    </source>
</reference>
<evidence type="ECO:0000313" key="3">
    <source>
        <dbReference type="EMBL" id="KAF2241750.1"/>
    </source>
</evidence>
<accession>A0A6A6HWH9</accession>
<protein>
    <recommendedName>
        <fullName evidence="5">Ig-like domain-containing protein</fullName>
    </recommendedName>
</protein>
<dbReference type="GeneID" id="54587473"/>
<evidence type="ECO:0000256" key="1">
    <source>
        <dbReference type="SAM" id="MobiDB-lite"/>
    </source>
</evidence>
<feature type="signal peptide" evidence="2">
    <location>
        <begin position="1"/>
        <end position="20"/>
    </location>
</feature>
<dbReference type="Proteomes" id="UP000800094">
    <property type="component" value="Unassembled WGS sequence"/>
</dbReference>
<organism evidence="3 4">
    <name type="scientific">Trematosphaeria pertusa</name>
    <dbReference type="NCBI Taxonomy" id="390896"/>
    <lineage>
        <taxon>Eukaryota</taxon>
        <taxon>Fungi</taxon>
        <taxon>Dikarya</taxon>
        <taxon>Ascomycota</taxon>
        <taxon>Pezizomycotina</taxon>
        <taxon>Dothideomycetes</taxon>
        <taxon>Pleosporomycetidae</taxon>
        <taxon>Pleosporales</taxon>
        <taxon>Massarineae</taxon>
        <taxon>Trematosphaeriaceae</taxon>
        <taxon>Trematosphaeria</taxon>
    </lineage>
</organism>
<evidence type="ECO:0000313" key="4">
    <source>
        <dbReference type="Proteomes" id="UP000800094"/>
    </source>
</evidence>
<evidence type="ECO:0008006" key="5">
    <source>
        <dbReference type="Google" id="ProtNLM"/>
    </source>
</evidence>
<feature type="region of interest" description="Disordered" evidence="1">
    <location>
        <begin position="191"/>
        <end position="222"/>
    </location>
</feature>
<dbReference type="OrthoDB" id="5358886at2759"/>
<name>A0A6A6HWH9_9PLEO</name>
<keyword evidence="2" id="KW-0732">Signal</keyword>
<sequence>MPCLRINLSLFILLPSLASTATILNTVQVPTECKTCPYTLCPNKAAYSNSQSITLSCWTEGTNIVDDTTWLKSQDNCFVTQYDLLEYPGDYTTALPSCGDILPSYTRTTARTRYMTDCYFTPAVNEKRLAPKHYKYGIDLPLLCTAHNRSALMGRTTWFKTPSNCYVHETTLWDVEDADELDDCGPLPPGLTPDDHVPETTTTTSSVVAKQTGGVREKGSRTGTGTGIGKRWLYNTTIGEEYVNCTEKASVMPSQTRRVYEFGQAVVPQCATWGDSERGNGTGIIFLFTTDFSYVRDWETDPGLREDFYRENYYPPCEWFTDTES</sequence>
<dbReference type="AlphaFoldDB" id="A0A6A6HWH9"/>
<dbReference type="RefSeq" id="XP_033676754.1">
    <property type="nucleotide sequence ID" value="XM_033834143.1"/>
</dbReference>